<feature type="region of interest" description="Disordered" evidence="2">
    <location>
        <begin position="1"/>
        <end position="38"/>
    </location>
</feature>
<dbReference type="PANTHER" id="PTHR21734">
    <property type="entry name" value="INHIBITOR OF NUCLEAR FACTOR KAPPA-B KINASE-INTERACTING PROTEIN"/>
    <property type="match status" value="1"/>
</dbReference>
<evidence type="ECO:0000313" key="3">
    <source>
        <dbReference type="Ensembl" id="ENSHCOP00000020910.1"/>
    </source>
</evidence>
<sequence>MPGEVKQRKKKQSDHVAADPANKQDEDKKVNRERVGTPPKTSTLDLKFLMFQTAGVLYLVSVHLTLDDVGARQQAARAQLESLERDVGQLKEWESWLSNERSELRSSVAALSGAVDQIEARTSAITVASVRTDVRRMDGLRSELDSLLTQVSELEAQASRAERSMVGRIGDVLAGSIERVSNLRAASERNAQALEQLRQRLPELDAADRSASERLRELEGGRARLIRTVSFAADLKPKVGAIKRDFGALEPRLADLTFRVGSLAEELGKREEEIAELRHTLDELQEWRCRPNDLIDPIAHRRSC</sequence>
<dbReference type="Gene3D" id="1.10.287.1490">
    <property type="match status" value="1"/>
</dbReference>
<keyword evidence="1" id="KW-0175">Coiled coil</keyword>
<dbReference type="OMA" id="KKCESVQ"/>
<proteinExistence type="predicted"/>
<dbReference type="STRING" id="109280.ENSHCOP00000020910"/>
<dbReference type="Proteomes" id="UP000264820">
    <property type="component" value="Unplaced"/>
</dbReference>
<dbReference type="InterPro" id="IPR024152">
    <property type="entry name" value="Inh_kappa-B_kinase-int"/>
</dbReference>
<protein>
    <recommendedName>
        <fullName evidence="5">IKBKB interacting protein</fullName>
    </recommendedName>
</protein>
<name>A0A3Q3DUK5_HIPCM</name>
<reference evidence="3" key="1">
    <citation type="submission" date="2025-08" db="UniProtKB">
        <authorList>
            <consortium name="Ensembl"/>
        </authorList>
    </citation>
    <scope>IDENTIFICATION</scope>
</reference>
<evidence type="ECO:0000256" key="1">
    <source>
        <dbReference type="SAM" id="Coils"/>
    </source>
</evidence>
<dbReference type="GeneTree" id="ENSGT00500000045001"/>
<keyword evidence="4" id="KW-1185">Reference proteome</keyword>
<dbReference type="AlphaFoldDB" id="A0A3Q3DUK5"/>
<dbReference type="Ensembl" id="ENSHCOT00000004991.1">
    <property type="protein sequence ID" value="ENSHCOP00000020910.1"/>
    <property type="gene ID" value="ENSHCOG00000007344.1"/>
</dbReference>
<evidence type="ECO:0000256" key="2">
    <source>
        <dbReference type="SAM" id="MobiDB-lite"/>
    </source>
</evidence>
<organism evidence="3 4">
    <name type="scientific">Hippocampus comes</name>
    <name type="common">Tiger tail seahorse</name>
    <dbReference type="NCBI Taxonomy" id="109280"/>
    <lineage>
        <taxon>Eukaryota</taxon>
        <taxon>Metazoa</taxon>
        <taxon>Chordata</taxon>
        <taxon>Craniata</taxon>
        <taxon>Vertebrata</taxon>
        <taxon>Euteleostomi</taxon>
        <taxon>Actinopterygii</taxon>
        <taxon>Neopterygii</taxon>
        <taxon>Teleostei</taxon>
        <taxon>Neoteleostei</taxon>
        <taxon>Acanthomorphata</taxon>
        <taxon>Syngnathiaria</taxon>
        <taxon>Syngnathiformes</taxon>
        <taxon>Syngnathoidei</taxon>
        <taxon>Syngnathidae</taxon>
        <taxon>Hippocampus</taxon>
    </lineage>
</organism>
<evidence type="ECO:0000313" key="4">
    <source>
        <dbReference type="Proteomes" id="UP000264820"/>
    </source>
</evidence>
<reference evidence="3" key="2">
    <citation type="submission" date="2025-09" db="UniProtKB">
        <authorList>
            <consortium name="Ensembl"/>
        </authorList>
    </citation>
    <scope>IDENTIFICATION</scope>
</reference>
<accession>A0A3Q3DUK5</accession>
<feature type="coiled-coil region" evidence="1">
    <location>
        <begin position="137"/>
        <end position="200"/>
    </location>
</feature>
<evidence type="ECO:0008006" key="5">
    <source>
        <dbReference type="Google" id="ProtNLM"/>
    </source>
</evidence>
<dbReference type="PANTHER" id="PTHR21734:SF10">
    <property type="entry name" value="INHIBITOR OF NUCLEAR FACTOR KAPPA-B KINASE-INTERACTING PROTEIN"/>
    <property type="match status" value="1"/>
</dbReference>
<feature type="compositionally biased region" description="Basic and acidic residues" evidence="2">
    <location>
        <begin position="13"/>
        <end position="35"/>
    </location>
</feature>